<feature type="compositionally biased region" description="Low complexity" evidence="5">
    <location>
        <begin position="208"/>
        <end position="228"/>
    </location>
</feature>
<evidence type="ECO:0000313" key="7">
    <source>
        <dbReference type="EMBL" id="AJE83130.1"/>
    </source>
</evidence>
<dbReference type="AlphaFoldDB" id="A0A0B5EV67"/>
<reference evidence="7 8" key="1">
    <citation type="submission" date="2015-01" db="EMBL/GenBank/DDBJ databases">
        <title>Enhanced salinomycin production by adjusting the supply of polyketide extender units in Streptomyce albus DSM 41398.</title>
        <authorList>
            <person name="Lu C."/>
        </authorList>
    </citation>
    <scope>NUCLEOTIDE SEQUENCE [LARGE SCALE GENOMIC DNA]</scope>
    <source>
        <strain evidence="8">ATCC 21838 / DSM 41398 / FERM P-419 / JCM 4703 / NBRC 107858</strain>
    </source>
</reference>
<organism evidence="7 8">
    <name type="scientific">Streptomyces albus (strain ATCC 21838 / DSM 41398 / FERM P-419 / JCM 4703 / NBRC 107858)</name>
    <dbReference type="NCBI Taxonomy" id="1081613"/>
    <lineage>
        <taxon>Bacteria</taxon>
        <taxon>Bacillati</taxon>
        <taxon>Actinomycetota</taxon>
        <taxon>Actinomycetes</taxon>
        <taxon>Kitasatosporales</taxon>
        <taxon>Streptomycetaceae</taxon>
        <taxon>Streptomyces</taxon>
    </lineage>
</organism>
<feature type="domain" description="HTH tetR-type" evidence="6">
    <location>
        <begin position="8"/>
        <end position="68"/>
    </location>
</feature>
<dbReference type="InterPro" id="IPR001647">
    <property type="entry name" value="HTH_TetR"/>
</dbReference>
<dbReference type="InterPro" id="IPR047923">
    <property type="entry name" value="ArpA-like"/>
</dbReference>
<feature type="region of interest" description="Disordered" evidence="5">
    <location>
        <begin position="208"/>
        <end position="253"/>
    </location>
</feature>
<keyword evidence="2 4" id="KW-0238">DNA-binding</keyword>
<dbReference type="PROSITE" id="PS01081">
    <property type="entry name" value="HTH_TETR_1"/>
    <property type="match status" value="1"/>
</dbReference>
<feature type="DNA-binding region" description="H-T-H motif" evidence="4">
    <location>
        <begin position="31"/>
        <end position="50"/>
    </location>
</feature>
<protein>
    <submittedName>
        <fullName evidence="7">BarB</fullName>
    </submittedName>
</protein>
<evidence type="ECO:0000313" key="8">
    <source>
        <dbReference type="Proteomes" id="UP000031523"/>
    </source>
</evidence>
<evidence type="ECO:0000256" key="5">
    <source>
        <dbReference type="SAM" id="MobiDB-lite"/>
    </source>
</evidence>
<dbReference type="Gene3D" id="1.10.357.10">
    <property type="entry name" value="Tetracycline Repressor, domain 2"/>
    <property type="match status" value="1"/>
</dbReference>
<evidence type="ECO:0000256" key="4">
    <source>
        <dbReference type="PROSITE-ProRule" id="PRU00335"/>
    </source>
</evidence>
<dbReference type="PRINTS" id="PR00455">
    <property type="entry name" value="HTHTETR"/>
</dbReference>
<dbReference type="SUPFAM" id="SSF48498">
    <property type="entry name" value="Tetracyclin repressor-like, C-terminal domain"/>
    <property type="match status" value="1"/>
</dbReference>
<dbReference type="KEGG" id="sals:SLNWT_2754"/>
<dbReference type="NCBIfam" id="NF041196">
    <property type="entry name" value="ScbR_bind_reg"/>
    <property type="match status" value="1"/>
</dbReference>
<name>A0A0B5EV67_STRA4</name>
<keyword evidence="8" id="KW-1185">Reference proteome</keyword>
<dbReference type="EMBL" id="CP010519">
    <property type="protein sequence ID" value="AJE83130.1"/>
    <property type="molecule type" value="Genomic_DNA"/>
</dbReference>
<evidence type="ECO:0000256" key="2">
    <source>
        <dbReference type="ARBA" id="ARBA00023125"/>
    </source>
</evidence>
<dbReference type="PROSITE" id="PS50977">
    <property type="entry name" value="HTH_TETR_2"/>
    <property type="match status" value="1"/>
</dbReference>
<dbReference type="InterPro" id="IPR009057">
    <property type="entry name" value="Homeodomain-like_sf"/>
</dbReference>
<keyword evidence="1" id="KW-0805">Transcription regulation</keyword>
<accession>A0A0B5EV67</accession>
<keyword evidence="3" id="KW-0804">Transcription</keyword>
<evidence type="ECO:0000259" key="6">
    <source>
        <dbReference type="PROSITE" id="PS50977"/>
    </source>
</evidence>
<gene>
    <name evidence="7" type="ORF">SLNWT_2754</name>
</gene>
<dbReference type="InterPro" id="IPR050109">
    <property type="entry name" value="HTH-type_TetR-like_transc_reg"/>
</dbReference>
<dbReference type="InterPro" id="IPR036271">
    <property type="entry name" value="Tet_transcr_reg_TetR-rel_C_sf"/>
</dbReference>
<proteinExistence type="predicted"/>
<dbReference type="GO" id="GO:0000976">
    <property type="term" value="F:transcription cis-regulatory region binding"/>
    <property type="evidence" value="ECO:0007669"/>
    <property type="project" value="TreeGrafter"/>
</dbReference>
<dbReference type="PANTHER" id="PTHR30055:SF234">
    <property type="entry name" value="HTH-TYPE TRANSCRIPTIONAL REGULATOR BETI"/>
    <property type="match status" value="1"/>
</dbReference>
<dbReference type="InterPro" id="IPR023772">
    <property type="entry name" value="DNA-bd_HTH_TetR-type_CS"/>
</dbReference>
<dbReference type="Proteomes" id="UP000031523">
    <property type="component" value="Chromosome"/>
</dbReference>
<dbReference type="SUPFAM" id="SSF46689">
    <property type="entry name" value="Homeodomain-like"/>
    <property type="match status" value="1"/>
</dbReference>
<dbReference type="PANTHER" id="PTHR30055">
    <property type="entry name" value="HTH-TYPE TRANSCRIPTIONAL REGULATOR RUTR"/>
    <property type="match status" value="1"/>
</dbReference>
<dbReference type="GO" id="GO:0003700">
    <property type="term" value="F:DNA-binding transcription factor activity"/>
    <property type="evidence" value="ECO:0007669"/>
    <property type="project" value="TreeGrafter"/>
</dbReference>
<sequence>MALQERAERTRAKLIQAAATVFDEVGYQRATLMTISEQAKVTKGGLSFHFTTKAELGRAVQAEASSLSAAVLEDLAERQGPALEIVVEMTHALAELLTADVVVRAGTRLAQEFESPQDPALNAQVYWLSTLHRMLNRAVADGSLAPGTDVRAATALIMSVTMGAERLTSTPYQWAALGRPEVPAESTQQWMSRMWRVLRPTLAAAPGPRHSAAAAVGSPLPSGGSPLSSVPPPGLPAGTNGTVRQLVPGRLRG</sequence>
<evidence type="ECO:0000256" key="3">
    <source>
        <dbReference type="ARBA" id="ARBA00023163"/>
    </source>
</evidence>
<dbReference type="Pfam" id="PF00440">
    <property type="entry name" value="TetR_N"/>
    <property type="match status" value="1"/>
</dbReference>
<evidence type="ECO:0000256" key="1">
    <source>
        <dbReference type="ARBA" id="ARBA00023015"/>
    </source>
</evidence>